<dbReference type="SUPFAM" id="SSF56112">
    <property type="entry name" value="Protein kinase-like (PK-like)"/>
    <property type="match status" value="1"/>
</dbReference>
<dbReference type="Pfam" id="PF01636">
    <property type="entry name" value="APH"/>
    <property type="match status" value="1"/>
</dbReference>
<proteinExistence type="predicted"/>
<dbReference type="Proteomes" id="UP000809829">
    <property type="component" value="Unassembled WGS sequence"/>
</dbReference>
<dbReference type="EMBL" id="JAFBFC010000003">
    <property type="protein sequence ID" value="MBM7702903.1"/>
    <property type="molecule type" value="Genomic_DNA"/>
</dbReference>
<dbReference type="RefSeq" id="WP_205186303.1">
    <property type="nucleotide sequence ID" value="NZ_JAFBFC010000003.1"/>
</dbReference>
<dbReference type="InterPro" id="IPR002575">
    <property type="entry name" value="Aminoglycoside_PTrfase"/>
</dbReference>
<keyword evidence="3" id="KW-1185">Reference proteome</keyword>
<evidence type="ECO:0000313" key="2">
    <source>
        <dbReference type="EMBL" id="MBM7702903.1"/>
    </source>
</evidence>
<reference evidence="2 3" key="1">
    <citation type="submission" date="2021-01" db="EMBL/GenBank/DDBJ databases">
        <title>Genomic Encyclopedia of Type Strains, Phase IV (KMG-IV): sequencing the most valuable type-strain genomes for metagenomic binning, comparative biology and taxonomic classification.</title>
        <authorList>
            <person name="Goeker M."/>
        </authorList>
    </citation>
    <scope>NUCLEOTIDE SEQUENCE [LARGE SCALE GENOMIC DNA]</scope>
    <source>
        <strain evidence="2 3">DSM 104297</strain>
    </source>
</reference>
<feature type="domain" description="Aminoglycoside phosphotransferase" evidence="1">
    <location>
        <begin position="2"/>
        <end position="113"/>
    </location>
</feature>
<sequence length="124" mass="14707">MFLRASHIQHLKKRKQEFELLKELEKQHIPAQQPLWFEAVEDIHTCFMVVTYIDGEPASETFTRLTNEKQYDIGVEAGRVLKKIHQLKAPSSVQSWGERQRTKFQRYVREYEKSSFTLQGDQPI</sequence>
<organism evidence="2 3">
    <name type="scientific">Priestia iocasae</name>
    <dbReference type="NCBI Taxonomy" id="2291674"/>
    <lineage>
        <taxon>Bacteria</taxon>
        <taxon>Bacillati</taxon>
        <taxon>Bacillota</taxon>
        <taxon>Bacilli</taxon>
        <taxon>Bacillales</taxon>
        <taxon>Bacillaceae</taxon>
        <taxon>Priestia</taxon>
    </lineage>
</organism>
<keyword evidence="2" id="KW-0808">Transferase</keyword>
<accession>A0ABS2QUN2</accession>
<evidence type="ECO:0000313" key="3">
    <source>
        <dbReference type="Proteomes" id="UP000809829"/>
    </source>
</evidence>
<keyword evidence="2" id="KW-0418">Kinase</keyword>
<protein>
    <submittedName>
        <fullName evidence="2">Aminoglycoside phosphotransferase (APT) family kinase protein</fullName>
    </submittedName>
</protein>
<gene>
    <name evidence="2" type="ORF">JOC83_001750</name>
</gene>
<dbReference type="InterPro" id="IPR011009">
    <property type="entry name" value="Kinase-like_dom_sf"/>
</dbReference>
<name>A0ABS2QUN2_9BACI</name>
<dbReference type="GO" id="GO:0016301">
    <property type="term" value="F:kinase activity"/>
    <property type="evidence" value="ECO:0007669"/>
    <property type="project" value="UniProtKB-KW"/>
</dbReference>
<dbReference type="Gene3D" id="3.90.1200.10">
    <property type="match status" value="1"/>
</dbReference>
<evidence type="ECO:0000259" key="1">
    <source>
        <dbReference type="Pfam" id="PF01636"/>
    </source>
</evidence>
<dbReference type="PANTHER" id="PTHR41283">
    <property type="entry name" value="AMINOGLYCOSIDE PHOSPHOTRANSFERASE"/>
    <property type="match status" value="1"/>
</dbReference>
<dbReference type="PANTHER" id="PTHR41283:SF1">
    <property type="entry name" value="AMINOGLYCOSIDE PHOSPHOTRANSFERASE DOMAIN-CONTAINING PROTEIN"/>
    <property type="match status" value="1"/>
</dbReference>
<comment type="caution">
    <text evidence="2">The sequence shown here is derived from an EMBL/GenBank/DDBJ whole genome shotgun (WGS) entry which is preliminary data.</text>
</comment>